<protein>
    <recommendedName>
        <fullName evidence="11">ETS domain-containing protein</fullName>
    </recommendedName>
</protein>
<dbReference type="Pfam" id="PF00178">
    <property type="entry name" value="Ets"/>
    <property type="match status" value="1"/>
</dbReference>
<dbReference type="PROSITE" id="PS00346">
    <property type="entry name" value="ETS_DOMAIN_2"/>
    <property type="match status" value="1"/>
</dbReference>
<dbReference type="AlphaFoldDB" id="A0A8T0A6T2"/>
<dbReference type="PRINTS" id="PR00454">
    <property type="entry name" value="ETSDOMAIN"/>
</dbReference>
<feature type="compositionally biased region" description="Basic residues" evidence="10">
    <location>
        <begin position="189"/>
        <end position="199"/>
    </location>
</feature>
<feature type="domain" description="ETS" evidence="11">
    <location>
        <begin position="226"/>
        <end position="308"/>
    </location>
</feature>
<keyword evidence="8 9" id="KW-0539">Nucleus</keyword>
<evidence type="ECO:0000256" key="5">
    <source>
        <dbReference type="ARBA" id="ARBA00023125"/>
    </source>
</evidence>
<evidence type="ECO:0000256" key="10">
    <source>
        <dbReference type="SAM" id="MobiDB-lite"/>
    </source>
</evidence>
<dbReference type="Pfam" id="PF12310">
    <property type="entry name" value="Elf-1_N"/>
    <property type="match status" value="1"/>
</dbReference>
<name>A0A8T0A6T2_SILME</name>
<evidence type="ECO:0000256" key="2">
    <source>
        <dbReference type="ARBA" id="ARBA00005562"/>
    </source>
</evidence>
<dbReference type="InterPro" id="IPR036390">
    <property type="entry name" value="WH_DNA-bd_sf"/>
</dbReference>
<dbReference type="GO" id="GO:0000981">
    <property type="term" value="F:DNA-binding transcription factor activity, RNA polymerase II-specific"/>
    <property type="evidence" value="ECO:0007669"/>
    <property type="project" value="TreeGrafter"/>
</dbReference>
<comment type="caution">
    <text evidence="12">The sequence shown here is derived from an EMBL/GenBank/DDBJ whole genome shotgun (WGS) entry which is preliminary data.</text>
</comment>
<keyword evidence="13" id="KW-1185">Reference proteome</keyword>
<dbReference type="SMART" id="SM00413">
    <property type="entry name" value="ETS"/>
    <property type="match status" value="1"/>
</dbReference>
<evidence type="ECO:0000313" key="13">
    <source>
        <dbReference type="Proteomes" id="UP000606274"/>
    </source>
</evidence>
<feature type="region of interest" description="Disordered" evidence="10">
    <location>
        <begin position="180"/>
        <end position="219"/>
    </location>
</feature>
<dbReference type="GO" id="GO:0043565">
    <property type="term" value="F:sequence-specific DNA binding"/>
    <property type="evidence" value="ECO:0007669"/>
    <property type="project" value="InterPro"/>
</dbReference>
<evidence type="ECO:0000256" key="6">
    <source>
        <dbReference type="ARBA" id="ARBA00023159"/>
    </source>
</evidence>
<dbReference type="InterPro" id="IPR046328">
    <property type="entry name" value="ETS_fam"/>
</dbReference>
<accession>A0A8T0A6T2</accession>
<evidence type="ECO:0000256" key="9">
    <source>
        <dbReference type="RuleBase" id="RU004019"/>
    </source>
</evidence>
<dbReference type="InterPro" id="IPR000418">
    <property type="entry name" value="Ets_dom"/>
</dbReference>
<keyword evidence="5 9" id="KW-0238">DNA-binding</keyword>
<dbReference type="Gene3D" id="1.10.10.10">
    <property type="entry name" value="Winged helix-like DNA-binding domain superfamily/Winged helix DNA-binding domain"/>
    <property type="match status" value="1"/>
</dbReference>
<dbReference type="SUPFAM" id="SSF46785">
    <property type="entry name" value="Winged helix' DNA-binding domain"/>
    <property type="match status" value="1"/>
</dbReference>
<dbReference type="InterPro" id="IPR022084">
    <property type="entry name" value="TF_Elf_N"/>
</dbReference>
<evidence type="ECO:0000256" key="7">
    <source>
        <dbReference type="ARBA" id="ARBA00023163"/>
    </source>
</evidence>
<evidence type="ECO:0000313" key="12">
    <source>
        <dbReference type="EMBL" id="KAF7686627.1"/>
    </source>
</evidence>
<sequence length="523" mass="57150">MTSVVLVDSGGAVLEYVTAVEDLHQEEDVCEVEGVCEGVCEIEEVCEDVCEVEEVCDQEEEEVYSPAEVFVYEENTELMQGVAEEQEVETEVLETVEASVHGGSTVHCTDKTIEAAEALLHMDSPSSIRGDRSPEVFVPPCVSSPEFLHAAMRPDVVTETVVEVSTEEAEPVEVVTLIKEPRGIERDGRKKKTGRKPIKPHPISNGQSPSPDLGIKKKSREGKGSTYLWEFLLDLLQDKNTCPRYIKWTQREKGIFKLVDSKAVSKLWGKHKNKPDMNYETMGRALRYYYQRGILSKVEGQRLVYQFKEMPKDIIVIDDDKCDTDDLGGAYEHVMAADLSKTSSILRGAGPVISPASSKAKPSTTITPIQRIVTVSTATESPHTAIIPNTNAPRTVRVAMQVPVVMTTPLGQKISPVTISTATSPPSSVTTATGASTPKVLIQTVPAVESSDKITLQLAKIITITPITLALPPGTGSAHPHSPTPSPQLPVHIHVQSDNHTTHTDPTQQEVERHTHVIAHTHS</sequence>
<evidence type="ECO:0000256" key="1">
    <source>
        <dbReference type="ARBA" id="ARBA00004123"/>
    </source>
</evidence>
<dbReference type="FunFam" id="1.10.10.10:FF:000066">
    <property type="entry name" value="ETS-related transcription factor Elf-2 isoform X1"/>
    <property type="match status" value="1"/>
</dbReference>
<keyword evidence="3" id="KW-0597">Phosphoprotein</keyword>
<dbReference type="EMBL" id="JABFDY010000028">
    <property type="protein sequence ID" value="KAF7686627.1"/>
    <property type="molecule type" value="Genomic_DNA"/>
</dbReference>
<evidence type="ECO:0000259" key="11">
    <source>
        <dbReference type="PROSITE" id="PS50061"/>
    </source>
</evidence>
<keyword evidence="4" id="KW-0805">Transcription regulation</keyword>
<reference evidence="12" key="1">
    <citation type="submission" date="2020-08" db="EMBL/GenBank/DDBJ databases">
        <title>Chromosome-level assembly of Southern catfish (Silurus meridionalis) provides insights into visual adaptation to the nocturnal and benthic lifestyles.</title>
        <authorList>
            <person name="Zhang Y."/>
            <person name="Wang D."/>
            <person name="Peng Z."/>
        </authorList>
    </citation>
    <scope>NUCLEOTIDE SEQUENCE</scope>
    <source>
        <strain evidence="12">SWU-2019-XX</strain>
        <tissue evidence="12">Muscle</tissue>
    </source>
</reference>
<evidence type="ECO:0000256" key="8">
    <source>
        <dbReference type="ARBA" id="ARBA00023242"/>
    </source>
</evidence>
<gene>
    <name evidence="12" type="ORF">HF521_015020</name>
</gene>
<dbReference type="OrthoDB" id="8196042at2759"/>
<dbReference type="PROSITE" id="PS00345">
    <property type="entry name" value="ETS_DOMAIN_1"/>
    <property type="match status" value="1"/>
</dbReference>
<evidence type="ECO:0000256" key="3">
    <source>
        <dbReference type="ARBA" id="ARBA00022553"/>
    </source>
</evidence>
<dbReference type="InterPro" id="IPR036388">
    <property type="entry name" value="WH-like_DNA-bd_sf"/>
</dbReference>
<dbReference type="PROSITE" id="PS50061">
    <property type="entry name" value="ETS_DOMAIN_3"/>
    <property type="match status" value="1"/>
</dbReference>
<organism evidence="12 13">
    <name type="scientific">Silurus meridionalis</name>
    <name type="common">Southern catfish</name>
    <name type="synonym">Silurus soldatovi meridionalis</name>
    <dbReference type="NCBI Taxonomy" id="175797"/>
    <lineage>
        <taxon>Eukaryota</taxon>
        <taxon>Metazoa</taxon>
        <taxon>Chordata</taxon>
        <taxon>Craniata</taxon>
        <taxon>Vertebrata</taxon>
        <taxon>Euteleostomi</taxon>
        <taxon>Actinopterygii</taxon>
        <taxon>Neopterygii</taxon>
        <taxon>Teleostei</taxon>
        <taxon>Ostariophysi</taxon>
        <taxon>Siluriformes</taxon>
        <taxon>Siluridae</taxon>
        <taxon>Silurus</taxon>
    </lineage>
</organism>
<dbReference type="Proteomes" id="UP000606274">
    <property type="component" value="Unassembled WGS sequence"/>
</dbReference>
<feature type="region of interest" description="Disordered" evidence="10">
    <location>
        <begin position="498"/>
        <end position="523"/>
    </location>
</feature>
<dbReference type="PANTHER" id="PTHR11849">
    <property type="entry name" value="ETS"/>
    <property type="match status" value="1"/>
</dbReference>
<comment type="subcellular location">
    <subcellularLocation>
        <location evidence="1 9">Nucleus</location>
    </subcellularLocation>
</comment>
<dbReference type="GO" id="GO:0005634">
    <property type="term" value="C:nucleus"/>
    <property type="evidence" value="ECO:0007669"/>
    <property type="project" value="UniProtKB-SubCell"/>
</dbReference>
<dbReference type="GO" id="GO:0045893">
    <property type="term" value="P:positive regulation of DNA-templated transcription"/>
    <property type="evidence" value="ECO:0007669"/>
    <property type="project" value="UniProtKB-ARBA"/>
</dbReference>
<keyword evidence="7" id="KW-0804">Transcription</keyword>
<evidence type="ECO:0000256" key="4">
    <source>
        <dbReference type="ARBA" id="ARBA00023015"/>
    </source>
</evidence>
<comment type="similarity">
    <text evidence="2 9">Belongs to the ETS family.</text>
</comment>
<dbReference type="PANTHER" id="PTHR11849:SF10">
    <property type="entry name" value="ETS-RELATED TRANSCRIPTION FACTOR ELF-2"/>
    <property type="match status" value="1"/>
</dbReference>
<dbReference type="GO" id="GO:0030154">
    <property type="term" value="P:cell differentiation"/>
    <property type="evidence" value="ECO:0007669"/>
    <property type="project" value="TreeGrafter"/>
</dbReference>
<proteinExistence type="inferred from homology"/>
<keyword evidence="6" id="KW-0010">Activator</keyword>